<dbReference type="InterPro" id="IPR012165">
    <property type="entry name" value="Cyt_c3_hydrogenase_gsu"/>
</dbReference>
<accession>A0A2M9HHL3</accession>
<keyword evidence="15" id="KW-1185">Reference proteome</keyword>
<evidence type="ECO:0000313" key="14">
    <source>
        <dbReference type="EMBL" id="PJM76306.1"/>
    </source>
</evidence>
<keyword evidence="9 12" id="KW-0411">Iron-sulfur</keyword>
<evidence type="ECO:0000256" key="5">
    <source>
        <dbReference type="ARBA" id="ARBA00022723"/>
    </source>
</evidence>
<feature type="binding site" evidence="12">
    <location>
        <position position="247"/>
    </location>
    <ligand>
        <name>[2Fe-2S] cluster</name>
        <dbReference type="ChEBI" id="CHEBI:190135"/>
    </ligand>
</feature>
<dbReference type="GO" id="GO:0006221">
    <property type="term" value="P:pyrimidine nucleotide biosynthetic process"/>
    <property type="evidence" value="ECO:0007669"/>
    <property type="project" value="InterPro"/>
</dbReference>
<evidence type="ECO:0000256" key="7">
    <source>
        <dbReference type="ARBA" id="ARBA00022982"/>
    </source>
</evidence>
<keyword evidence="6 11" id="KW-0274">FAD</keyword>
<evidence type="ECO:0000313" key="15">
    <source>
        <dbReference type="Proteomes" id="UP000231451"/>
    </source>
</evidence>
<dbReference type="Gene3D" id="2.40.30.10">
    <property type="entry name" value="Translation factors"/>
    <property type="match status" value="1"/>
</dbReference>
<evidence type="ECO:0000256" key="6">
    <source>
        <dbReference type="ARBA" id="ARBA00022827"/>
    </source>
</evidence>
<keyword evidence="2" id="KW-0813">Transport</keyword>
<protein>
    <submittedName>
        <fullName evidence="14">Dihydroorotate dehydrogenase electron transfer subunit</fullName>
    </submittedName>
</protein>
<comment type="similarity">
    <text evidence="1">Belongs to the PyrK family.</text>
</comment>
<feature type="binding site" evidence="12">
    <location>
        <position position="250"/>
    </location>
    <ligand>
        <name>[2Fe-2S] cluster</name>
        <dbReference type="ChEBI" id="CHEBI:190135"/>
    </ligand>
</feature>
<comment type="cofactor">
    <cofactor evidence="11">
        <name>FAD</name>
        <dbReference type="ChEBI" id="CHEBI:57692"/>
    </cofactor>
    <text evidence="11">Binds 1 FAD per subunit.</text>
</comment>
<comment type="caution">
    <text evidence="14">The sequence shown here is derived from an EMBL/GenBank/DDBJ whole genome shotgun (WGS) entry which is preliminary data.</text>
</comment>
<keyword evidence="8 12" id="KW-0408">Iron</keyword>
<name>A0A2M9HHL3_9BIFI</name>
<evidence type="ECO:0000256" key="10">
    <source>
        <dbReference type="ARBA" id="ARBA00034078"/>
    </source>
</evidence>
<evidence type="ECO:0000256" key="4">
    <source>
        <dbReference type="ARBA" id="ARBA00022714"/>
    </source>
</evidence>
<dbReference type="PANTHER" id="PTHR43513">
    <property type="entry name" value="DIHYDROOROTATE DEHYDROGENASE B (NAD(+)), ELECTRON TRANSFER SUBUNIT"/>
    <property type="match status" value="1"/>
</dbReference>
<dbReference type="RefSeq" id="WP_100512173.1">
    <property type="nucleotide sequence ID" value="NZ_PEBK01000001.1"/>
</dbReference>
<dbReference type="SUPFAM" id="SSF52343">
    <property type="entry name" value="Ferredoxin reductase-like, C-terminal NADP-linked domain"/>
    <property type="match status" value="1"/>
</dbReference>
<evidence type="ECO:0000256" key="2">
    <source>
        <dbReference type="ARBA" id="ARBA00022448"/>
    </source>
</evidence>
<proteinExistence type="inferred from homology"/>
<evidence type="ECO:0000256" key="12">
    <source>
        <dbReference type="PIRSR" id="PIRSR006816-2"/>
    </source>
</evidence>
<dbReference type="InterPro" id="IPR039261">
    <property type="entry name" value="FNR_nucleotide-bd"/>
</dbReference>
<dbReference type="AlphaFoldDB" id="A0A2M9HHL3"/>
<gene>
    <name evidence="14" type="ORF">CSQ87_02025</name>
</gene>
<dbReference type="PANTHER" id="PTHR43513:SF3">
    <property type="entry name" value="DIHYDROOROTATE DEHYDROGENASE B (NAD(+)), ELECTRON TRANSFER SUBUNIT-RELATED"/>
    <property type="match status" value="1"/>
</dbReference>
<dbReference type="OrthoDB" id="9796486at2"/>
<feature type="binding site" evidence="11">
    <location>
        <begin position="94"/>
        <end position="95"/>
    </location>
    <ligand>
        <name>FAD</name>
        <dbReference type="ChEBI" id="CHEBI:57692"/>
    </ligand>
</feature>
<sequence>MTATFTPTADVVAQAVEAGFFPPRHTVEITDVRELAASVVRLTFRDPYIAEHARPAQFVNLFSHDPMHLMPRPFGVSEVSGDQVSVIFAVVGEGTAEFSHLHAGDTIDVLGPLGRPFRTKEDAHYVLVAGGLGVPPLIYTAQCLAGREGVRTTAVFGYRNDHFADGFVSRYADRTESIDESEGNVITLLDRLEGDLLADGAEGAGKPVILSCGPLPMMKAVAAWAAKRDLPCQLSMEQRMGCGYGTCVLCTVDTVDGRLKVCADGPVFTREQLGWGE</sequence>
<dbReference type="GO" id="GO:0051537">
    <property type="term" value="F:2 iron, 2 sulfur cluster binding"/>
    <property type="evidence" value="ECO:0007669"/>
    <property type="project" value="UniProtKB-KW"/>
</dbReference>
<feature type="binding site" evidence="12">
    <location>
        <position position="242"/>
    </location>
    <ligand>
        <name>[2Fe-2S] cluster</name>
        <dbReference type="ChEBI" id="CHEBI:190135"/>
    </ligand>
</feature>
<keyword evidence="7" id="KW-0249">Electron transport</keyword>
<reference evidence="14 15" key="1">
    <citation type="submission" date="2017-10" db="EMBL/GenBank/DDBJ databases">
        <title>Draft genome sequences of strains TRE 1, TRE 9, TRE H and TRI 7, isolated from tamarins, belonging to four potential novel Bifidobacterium species.</title>
        <authorList>
            <person name="Mattarelli P."/>
            <person name="Modesto M."/>
            <person name="Puglisi E."/>
            <person name="Morelli L."/>
            <person name="Spezio C."/>
            <person name="Bonetti A."/>
            <person name="Sandri C."/>
        </authorList>
    </citation>
    <scope>NUCLEOTIDE SEQUENCE [LARGE SCALE GENOMIC DNA]</scope>
    <source>
        <strain evidence="15">TRI7</strain>
    </source>
</reference>
<evidence type="ECO:0000256" key="11">
    <source>
        <dbReference type="PIRSR" id="PIRSR006816-1"/>
    </source>
</evidence>
<dbReference type="GO" id="GO:0016491">
    <property type="term" value="F:oxidoreductase activity"/>
    <property type="evidence" value="ECO:0007669"/>
    <property type="project" value="InterPro"/>
</dbReference>
<dbReference type="Proteomes" id="UP000231451">
    <property type="component" value="Unassembled WGS sequence"/>
</dbReference>
<dbReference type="PROSITE" id="PS51384">
    <property type="entry name" value="FAD_FR"/>
    <property type="match status" value="1"/>
</dbReference>
<dbReference type="InterPro" id="IPR037117">
    <property type="entry name" value="Dihydroorotate_DH_ele_sf"/>
</dbReference>
<organism evidence="14 15">
    <name type="scientific">Bifidobacterium simiarum</name>
    <dbReference type="NCBI Taxonomy" id="2045441"/>
    <lineage>
        <taxon>Bacteria</taxon>
        <taxon>Bacillati</taxon>
        <taxon>Actinomycetota</taxon>
        <taxon>Actinomycetes</taxon>
        <taxon>Bifidobacteriales</taxon>
        <taxon>Bifidobacteriaceae</taxon>
        <taxon>Bifidobacterium</taxon>
    </lineage>
</organism>
<dbReference type="GO" id="GO:0050660">
    <property type="term" value="F:flavin adenine dinucleotide binding"/>
    <property type="evidence" value="ECO:0007669"/>
    <property type="project" value="InterPro"/>
</dbReference>
<dbReference type="InterPro" id="IPR019480">
    <property type="entry name" value="Dihydroorotate_DH_Fe-S-bd"/>
</dbReference>
<comment type="cofactor">
    <cofactor evidence="10">
        <name>[2Fe-2S] cluster</name>
        <dbReference type="ChEBI" id="CHEBI:190135"/>
    </cofactor>
</comment>
<dbReference type="EMBL" id="PEBK01000001">
    <property type="protein sequence ID" value="PJM76306.1"/>
    <property type="molecule type" value="Genomic_DNA"/>
</dbReference>
<feature type="binding site" evidence="12">
    <location>
        <position position="262"/>
    </location>
    <ligand>
        <name>[2Fe-2S] cluster</name>
        <dbReference type="ChEBI" id="CHEBI:190135"/>
    </ligand>
</feature>
<keyword evidence="3 11" id="KW-0285">Flavoprotein</keyword>
<feature type="domain" description="FAD-binding FR-type" evidence="13">
    <location>
        <begin position="22"/>
        <end position="119"/>
    </location>
</feature>
<dbReference type="InterPro" id="IPR050353">
    <property type="entry name" value="PyrK_electron_transfer"/>
</dbReference>
<dbReference type="GO" id="GO:0046872">
    <property type="term" value="F:metal ion binding"/>
    <property type="evidence" value="ECO:0007669"/>
    <property type="project" value="UniProtKB-KW"/>
</dbReference>
<dbReference type="PIRSF" id="PIRSF006816">
    <property type="entry name" value="Cyc3_hyd_g"/>
    <property type="match status" value="1"/>
</dbReference>
<evidence type="ECO:0000256" key="1">
    <source>
        <dbReference type="ARBA" id="ARBA00006422"/>
    </source>
</evidence>
<dbReference type="InterPro" id="IPR017927">
    <property type="entry name" value="FAD-bd_FR_type"/>
</dbReference>
<evidence type="ECO:0000256" key="3">
    <source>
        <dbReference type="ARBA" id="ARBA00022630"/>
    </source>
</evidence>
<dbReference type="InterPro" id="IPR017938">
    <property type="entry name" value="Riboflavin_synthase-like_b-brl"/>
</dbReference>
<dbReference type="CDD" id="cd06218">
    <property type="entry name" value="DHOD_e_trans"/>
    <property type="match status" value="1"/>
</dbReference>
<keyword evidence="5 12" id="KW-0479">Metal-binding</keyword>
<comment type="cofactor">
    <cofactor evidence="12">
        <name>[2Fe-2S] cluster</name>
        <dbReference type="ChEBI" id="CHEBI:190135"/>
    </cofactor>
    <text evidence="12">Binds 1 [2Fe-2S] cluster per subunit.</text>
</comment>
<evidence type="ECO:0000256" key="8">
    <source>
        <dbReference type="ARBA" id="ARBA00023004"/>
    </source>
</evidence>
<keyword evidence="4 12" id="KW-0001">2Fe-2S</keyword>
<dbReference type="Pfam" id="PF10418">
    <property type="entry name" value="DHODB_Fe-S_bind"/>
    <property type="match status" value="1"/>
</dbReference>
<dbReference type="Gene3D" id="3.40.50.80">
    <property type="entry name" value="Nucleotide-binding domain of ferredoxin-NADP reductase (FNR) module"/>
    <property type="match status" value="1"/>
</dbReference>
<dbReference type="Gene3D" id="2.10.240.10">
    <property type="entry name" value="Dihydroorotate dehydrogenase, electron transfer subunit"/>
    <property type="match status" value="1"/>
</dbReference>
<dbReference type="SUPFAM" id="SSF63380">
    <property type="entry name" value="Riboflavin synthase domain-like"/>
    <property type="match status" value="1"/>
</dbReference>
<evidence type="ECO:0000256" key="9">
    <source>
        <dbReference type="ARBA" id="ARBA00023014"/>
    </source>
</evidence>
<evidence type="ECO:0000259" key="13">
    <source>
        <dbReference type="PROSITE" id="PS51384"/>
    </source>
</evidence>